<comment type="subcellular location">
    <subcellularLocation>
        <location evidence="2">Membrane</location>
        <topology evidence="2">Multi-pass membrane protein</topology>
    </subcellularLocation>
</comment>
<evidence type="ECO:0000256" key="3">
    <source>
        <dbReference type="ARBA" id="ARBA00007931"/>
    </source>
</evidence>
<keyword evidence="5 11" id="KW-0812">Transmembrane</keyword>
<dbReference type="Gene3D" id="2.30.42.10">
    <property type="match status" value="2"/>
</dbReference>
<dbReference type="EC" id="3.4.24.-" evidence="11"/>
<dbReference type="InterPro" id="IPR036034">
    <property type="entry name" value="PDZ_sf"/>
</dbReference>
<sequence precursor="true">MNSLLFFLITLAVLIVAHEWGHYRVARACGVKVLRFSIGFGRPLWRRQSGDTEWVIGMLPLGGYVKMLDEREAPVPPDQLDQSFNRKALWQRTAIVAAGPLANLILAVMLYAAASWIGTDEPRALLSTPIAGSQAERAGVRAGDHVLRMAVGPDADWDEVLSLTDLRWQLTRAALNGQDVRLELRRSGGTGIDSVSLPLSELDATDADPGLMRRIGLGAPFAEPVLGEVVAGGAAARAGLRPGDRVLSVDGKSVNDAAALRATIRAAALEAQKPAEEVTSPVPTPSAPDSSLAQELSAPDLPVEAVALPPGSQRWRIERAGQAMEVVVTPAIVDDRGQRIGRIEAVVGARVQMDPVQHGLVDGLLRGLDRTVEMGALTLKMFGRMLTGDASVRNLSGPLTIAEFAGQSAELGIAYYLGFLAVVSVSLGMLNLLPLPMLDGGHLLYYLFEGVVGRPIPDVWIERLQRGGLVVILMMMSLALYNDVARLMGLH</sequence>
<dbReference type="InterPro" id="IPR001478">
    <property type="entry name" value="PDZ"/>
</dbReference>
<evidence type="ECO:0000313" key="15">
    <source>
        <dbReference type="Proteomes" id="UP000001693"/>
    </source>
</evidence>
<dbReference type="CDD" id="cd06163">
    <property type="entry name" value="S2P-M50_PDZ_RseP-like"/>
    <property type="match status" value="1"/>
</dbReference>
<dbReference type="InterPro" id="IPR008915">
    <property type="entry name" value="Peptidase_M50"/>
</dbReference>
<dbReference type="STRING" id="395495.Lcho_2843"/>
<evidence type="ECO:0000256" key="10">
    <source>
        <dbReference type="ARBA" id="ARBA00023136"/>
    </source>
</evidence>
<dbReference type="NCBIfam" id="TIGR00054">
    <property type="entry name" value="RIP metalloprotease RseP"/>
    <property type="match status" value="1"/>
</dbReference>
<evidence type="ECO:0000256" key="2">
    <source>
        <dbReference type="ARBA" id="ARBA00004141"/>
    </source>
</evidence>
<accession>B1XXI8</accession>
<evidence type="ECO:0000256" key="1">
    <source>
        <dbReference type="ARBA" id="ARBA00001947"/>
    </source>
</evidence>
<evidence type="ECO:0000256" key="11">
    <source>
        <dbReference type="RuleBase" id="RU362031"/>
    </source>
</evidence>
<dbReference type="Pfam" id="PF17820">
    <property type="entry name" value="PDZ_6"/>
    <property type="match status" value="1"/>
</dbReference>
<feature type="transmembrane region" description="Helical" evidence="11">
    <location>
        <begin position="94"/>
        <end position="117"/>
    </location>
</feature>
<evidence type="ECO:0000313" key="14">
    <source>
        <dbReference type="EMBL" id="ACB35108.1"/>
    </source>
</evidence>
<feature type="transmembrane region" description="Helical" evidence="11">
    <location>
        <begin position="413"/>
        <end position="433"/>
    </location>
</feature>
<keyword evidence="7 11" id="KW-0862">Zinc</keyword>
<dbReference type="PANTHER" id="PTHR42837">
    <property type="entry name" value="REGULATOR OF SIGMA-E PROTEASE RSEP"/>
    <property type="match status" value="1"/>
</dbReference>
<evidence type="ECO:0000259" key="13">
    <source>
        <dbReference type="PROSITE" id="PS50106"/>
    </source>
</evidence>
<keyword evidence="10 11" id="KW-0472">Membrane</keyword>
<dbReference type="GO" id="GO:0006508">
    <property type="term" value="P:proteolysis"/>
    <property type="evidence" value="ECO:0007669"/>
    <property type="project" value="UniProtKB-KW"/>
</dbReference>
<dbReference type="RefSeq" id="WP_012347862.1">
    <property type="nucleotide sequence ID" value="NC_010524.1"/>
</dbReference>
<dbReference type="Pfam" id="PF02163">
    <property type="entry name" value="Peptidase_M50"/>
    <property type="match status" value="1"/>
</dbReference>
<dbReference type="Proteomes" id="UP000001693">
    <property type="component" value="Chromosome"/>
</dbReference>
<keyword evidence="11" id="KW-0479">Metal-binding</keyword>
<proteinExistence type="inferred from homology"/>
<dbReference type="SUPFAM" id="SSF50156">
    <property type="entry name" value="PDZ domain-like"/>
    <property type="match status" value="2"/>
</dbReference>
<dbReference type="KEGG" id="lch:Lcho_2843"/>
<dbReference type="PANTHER" id="PTHR42837:SF2">
    <property type="entry name" value="MEMBRANE METALLOPROTEASE ARASP2, CHLOROPLASTIC-RELATED"/>
    <property type="match status" value="1"/>
</dbReference>
<comment type="similarity">
    <text evidence="3 11">Belongs to the peptidase M50B family.</text>
</comment>
<dbReference type="AlphaFoldDB" id="B1XXI8"/>
<evidence type="ECO:0000256" key="6">
    <source>
        <dbReference type="ARBA" id="ARBA00022801"/>
    </source>
</evidence>
<evidence type="ECO:0000256" key="8">
    <source>
        <dbReference type="ARBA" id="ARBA00022989"/>
    </source>
</evidence>
<dbReference type="OrthoDB" id="9782003at2"/>
<evidence type="ECO:0000256" key="7">
    <source>
        <dbReference type="ARBA" id="ARBA00022833"/>
    </source>
</evidence>
<evidence type="ECO:0000256" key="4">
    <source>
        <dbReference type="ARBA" id="ARBA00022670"/>
    </source>
</evidence>
<evidence type="ECO:0000256" key="5">
    <source>
        <dbReference type="ARBA" id="ARBA00022692"/>
    </source>
</evidence>
<dbReference type="HOGENOM" id="CLU_025778_0_1_4"/>
<feature type="domain" description="PDZ" evidence="13">
    <location>
        <begin position="201"/>
        <end position="256"/>
    </location>
</feature>
<keyword evidence="9 11" id="KW-0482">Metalloprotease</keyword>
<dbReference type="GO" id="GO:0046872">
    <property type="term" value="F:metal ion binding"/>
    <property type="evidence" value="ECO:0007669"/>
    <property type="project" value="UniProtKB-KW"/>
</dbReference>
<comment type="cofactor">
    <cofactor evidence="1 11">
        <name>Zn(2+)</name>
        <dbReference type="ChEBI" id="CHEBI:29105"/>
    </cofactor>
</comment>
<feature type="transmembrane region" description="Helical" evidence="11">
    <location>
        <begin position="464"/>
        <end position="481"/>
    </location>
</feature>
<dbReference type="SMART" id="SM00228">
    <property type="entry name" value="PDZ"/>
    <property type="match status" value="2"/>
</dbReference>
<dbReference type="GO" id="GO:0016020">
    <property type="term" value="C:membrane"/>
    <property type="evidence" value="ECO:0007669"/>
    <property type="project" value="UniProtKB-SubCell"/>
</dbReference>
<dbReference type="InterPro" id="IPR004387">
    <property type="entry name" value="Pept_M50_Zn"/>
</dbReference>
<dbReference type="PROSITE" id="PS50106">
    <property type="entry name" value="PDZ"/>
    <property type="match status" value="1"/>
</dbReference>
<organism evidence="14 15">
    <name type="scientific">Leptothrix cholodnii (strain ATCC 51168 / LMG 8142 / SP-6)</name>
    <name type="common">Leptothrix discophora (strain SP-6)</name>
    <dbReference type="NCBI Taxonomy" id="395495"/>
    <lineage>
        <taxon>Bacteria</taxon>
        <taxon>Pseudomonadati</taxon>
        <taxon>Pseudomonadota</taxon>
        <taxon>Betaproteobacteria</taxon>
        <taxon>Burkholderiales</taxon>
        <taxon>Sphaerotilaceae</taxon>
        <taxon>Leptothrix</taxon>
    </lineage>
</organism>
<gene>
    <name evidence="14" type="ordered locus">Lcho_2843</name>
</gene>
<name>B1XXI8_LEPCP</name>
<keyword evidence="8 11" id="KW-1133">Transmembrane helix</keyword>
<feature type="region of interest" description="Disordered" evidence="12">
    <location>
        <begin position="271"/>
        <end position="296"/>
    </location>
</feature>
<dbReference type="EMBL" id="CP001013">
    <property type="protein sequence ID" value="ACB35108.1"/>
    <property type="molecule type" value="Genomic_DNA"/>
</dbReference>
<dbReference type="GO" id="GO:0004222">
    <property type="term" value="F:metalloendopeptidase activity"/>
    <property type="evidence" value="ECO:0007669"/>
    <property type="project" value="InterPro"/>
</dbReference>
<keyword evidence="4 14" id="KW-0645">Protease</keyword>
<dbReference type="eggNOG" id="COG0750">
    <property type="taxonomic scope" value="Bacteria"/>
</dbReference>
<keyword evidence="6 11" id="KW-0378">Hydrolase</keyword>
<keyword evidence="15" id="KW-1185">Reference proteome</keyword>
<evidence type="ECO:0000256" key="12">
    <source>
        <dbReference type="SAM" id="MobiDB-lite"/>
    </source>
</evidence>
<protein>
    <recommendedName>
        <fullName evidence="11">Zinc metalloprotease</fullName>
        <ecNumber evidence="11">3.4.24.-</ecNumber>
    </recommendedName>
</protein>
<reference evidence="14 15" key="1">
    <citation type="submission" date="2008-03" db="EMBL/GenBank/DDBJ databases">
        <title>Complete sequence of Leptothrix cholodnii SP-6.</title>
        <authorList>
            <consortium name="US DOE Joint Genome Institute"/>
            <person name="Copeland A."/>
            <person name="Lucas S."/>
            <person name="Lapidus A."/>
            <person name="Glavina del Rio T."/>
            <person name="Dalin E."/>
            <person name="Tice H."/>
            <person name="Bruce D."/>
            <person name="Goodwin L."/>
            <person name="Pitluck S."/>
            <person name="Chertkov O."/>
            <person name="Brettin T."/>
            <person name="Detter J.C."/>
            <person name="Han C."/>
            <person name="Kuske C.R."/>
            <person name="Schmutz J."/>
            <person name="Larimer F."/>
            <person name="Land M."/>
            <person name="Hauser L."/>
            <person name="Kyrpides N."/>
            <person name="Lykidis A."/>
            <person name="Emerson D."/>
            <person name="Richardson P."/>
        </authorList>
    </citation>
    <scope>NUCLEOTIDE SEQUENCE [LARGE SCALE GENOMIC DNA]</scope>
    <source>
        <strain evidence="15">ATCC 51168 / LMG 8142 / SP-6</strain>
    </source>
</reference>
<dbReference type="InterPro" id="IPR041489">
    <property type="entry name" value="PDZ_6"/>
</dbReference>
<evidence type="ECO:0000256" key="9">
    <source>
        <dbReference type="ARBA" id="ARBA00023049"/>
    </source>
</evidence>